<dbReference type="Proteomes" id="UP001642484">
    <property type="component" value="Unassembled WGS sequence"/>
</dbReference>
<feature type="compositionally biased region" description="Low complexity" evidence="1">
    <location>
        <begin position="421"/>
        <end position="440"/>
    </location>
</feature>
<feature type="region of interest" description="Disordered" evidence="1">
    <location>
        <begin position="130"/>
        <end position="219"/>
    </location>
</feature>
<keyword evidence="3" id="KW-1185">Reference proteome</keyword>
<evidence type="ECO:0000256" key="1">
    <source>
        <dbReference type="SAM" id="MobiDB-lite"/>
    </source>
</evidence>
<feature type="compositionally biased region" description="Basic residues" evidence="1">
    <location>
        <begin position="460"/>
        <end position="474"/>
    </location>
</feature>
<gene>
    <name evidence="2" type="ORF">CCMP2556_LOCUS17539</name>
</gene>
<comment type="caution">
    <text evidence="2">The sequence shown here is derived from an EMBL/GenBank/DDBJ whole genome shotgun (WGS) entry which is preliminary data.</text>
</comment>
<evidence type="ECO:0000313" key="3">
    <source>
        <dbReference type="Proteomes" id="UP001642484"/>
    </source>
</evidence>
<feature type="region of interest" description="Disordered" evidence="1">
    <location>
        <begin position="306"/>
        <end position="484"/>
    </location>
</feature>
<proteinExistence type="predicted"/>
<organism evidence="2 3">
    <name type="scientific">Durusdinium trenchii</name>
    <dbReference type="NCBI Taxonomy" id="1381693"/>
    <lineage>
        <taxon>Eukaryota</taxon>
        <taxon>Sar</taxon>
        <taxon>Alveolata</taxon>
        <taxon>Dinophyceae</taxon>
        <taxon>Suessiales</taxon>
        <taxon>Symbiodiniaceae</taxon>
        <taxon>Durusdinium</taxon>
    </lineage>
</organism>
<feature type="region of interest" description="Disordered" evidence="1">
    <location>
        <begin position="261"/>
        <end position="283"/>
    </location>
</feature>
<feature type="compositionally biased region" description="Low complexity" evidence="1">
    <location>
        <begin position="159"/>
        <end position="169"/>
    </location>
</feature>
<feature type="compositionally biased region" description="Basic and acidic residues" evidence="1">
    <location>
        <begin position="392"/>
        <end position="404"/>
    </location>
</feature>
<feature type="compositionally biased region" description="Basic residues" evidence="1">
    <location>
        <begin position="311"/>
        <end position="362"/>
    </location>
</feature>
<sequence>MSSASIEDDTKPKLELDGLASQWEGFSAIREHLREEDAVLIPKSITENVKCVKHTHIFCLLKPLIERMGKTNGMPQPGIDRLKEEITHLYETCSTMPDELVVVNDAWMIRKLLSFVKMKVRTKKALLESKKKDDPDAYDPVEADVSSSEESGDDDDMQGQDIPDQQPMAPSSPPPHPFIPFPDSQPIFEREHDQPIPPEEPTPAMPIHPAAETAPGPSSGVLRSYKLDVLHLHTQIENFKQRSQNWRLREKKSRISASMAKMKSERAHRALPTPVRGNADNLDTQPIDIMKESAVPGDVVLLRSDQLAHKSTVKSSKKRTKEAAGKRKGKKSKKAAGKRKGKKSKKTKKSPKKKVHRARRVLHNAAAAASSSHIGPEVAEVGGPKPRRKRKTEPLADSHPEASGRKRPKQPAKKEPQEEVSSLAGAASSSAAGKRTAAKASARKPKVAVEGKVKEGKTKAAAKPKPKAKSRAKKGSADSSAIPAEPADIKLAQSLVDFALQFDEKDSPKSEPYKLKIKGDLTGLKAHTLNCYWSKCGCGLKIIAEGKDGHHCSFNNVCSPESWKMAICAKIAYMTALNLEGRSPHSEETLKHCGRMAFEMLRQRAASKNVD</sequence>
<feature type="compositionally biased region" description="Basic and acidic residues" evidence="1">
    <location>
        <begin position="447"/>
        <end position="458"/>
    </location>
</feature>
<evidence type="ECO:0000313" key="2">
    <source>
        <dbReference type="EMBL" id="CAK9029585.1"/>
    </source>
</evidence>
<accession>A0ABP0KTM6</accession>
<feature type="compositionally biased region" description="Pro residues" evidence="1">
    <location>
        <begin position="170"/>
        <end position="180"/>
    </location>
</feature>
<name>A0ABP0KTM6_9DINO</name>
<reference evidence="2 3" key="1">
    <citation type="submission" date="2024-02" db="EMBL/GenBank/DDBJ databases">
        <authorList>
            <person name="Chen Y."/>
            <person name="Shah S."/>
            <person name="Dougan E. K."/>
            <person name="Thang M."/>
            <person name="Chan C."/>
        </authorList>
    </citation>
    <scope>NUCLEOTIDE SEQUENCE [LARGE SCALE GENOMIC DNA]</scope>
</reference>
<feature type="compositionally biased region" description="Pro residues" evidence="1">
    <location>
        <begin position="195"/>
        <end position="206"/>
    </location>
</feature>
<dbReference type="EMBL" id="CAXAMN010009702">
    <property type="protein sequence ID" value="CAK9029585.1"/>
    <property type="molecule type" value="Genomic_DNA"/>
</dbReference>
<protein>
    <submittedName>
        <fullName evidence="2">Uncharacterized protein</fullName>
    </submittedName>
</protein>